<feature type="region of interest" description="Disordered" evidence="1">
    <location>
        <begin position="21"/>
        <end position="123"/>
    </location>
</feature>
<sequence length="123" mass="13645">MILKAREALALTGRGKWDKCLPDAGHGYIARRKARSNRTRHGATSNRKAHRLEGRGEQGRWATKRQGKRHAGTMSSREQGDKAVRQEAASTRQPINKTSSSAAGKEAVRQEGSDATRQQVTRR</sequence>
<gene>
    <name evidence="2" type="ORF">CBR_g50744</name>
</gene>
<organism evidence="2 3">
    <name type="scientific">Chara braunii</name>
    <name type="common">Braun's stonewort</name>
    <dbReference type="NCBI Taxonomy" id="69332"/>
    <lineage>
        <taxon>Eukaryota</taxon>
        <taxon>Viridiplantae</taxon>
        <taxon>Streptophyta</taxon>
        <taxon>Charophyceae</taxon>
        <taxon>Charales</taxon>
        <taxon>Characeae</taxon>
        <taxon>Chara</taxon>
    </lineage>
</organism>
<keyword evidence="3" id="KW-1185">Reference proteome</keyword>
<feature type="compositionally biased region" description="Polar residues" evidence="1">
    <location>
        <begin position="88"/>
        <end position="102"/>
    </location>
</feature>
<proteinExistence type="predicted"/>
<evidence type="ECO:0000313" key="3">
    <source>
        <dbReference type="Proteomes" id="UP000265515"/>
    </source>
</evidence>
<feature type="compositionally biased region" description="Basic residues" evidence="1">
    <location>
        <begin position="62"/>
        <end position="71"/>
    </location>
</feature>
<evidence type="ECO:0000256" key="1">
    <source>
        <dbReference type="SAM" id="MobiDB-lite"/>
    </source>
</evidence>
<dbReference type="Gramene" id="GBG65383">
    <property type="protein sequence ID" value="GBG65383"/>
    <property type="gene ID" value="CBR_g50744"/>
</dbReference>
<reference evidence="2 3" key="1">
    <citation type="journal article" date="2018" name="Cell">
        <title>The Chara Genome: Secondary Complexity and Implications for Plant Terrestrialization.</title>
        <authorList>
            <person name="Nishiyama T."/>
            <person name="Sakayama H."/>
            <person name="Vries J.D."/>
            <person name="Buschmann H."/>
            <person name="Saint-Marcoux D."/>
            <person name="Ullrich K.K."/>
            <person name="Haas F.B."/>
            <person name="Vanderstraeten L."/>
            <person name="Becker D."/>
            <person name="Lang D."/>
            <person name="Vosolsobe S."/>
            <person name="Rombauts S."/>
            <person name="Wilhelmsson P.K.I."/>
            <person name="Janitza P."/>
            <person name="Kern R."/>
            <person name="Heyl A."/>
            <person name="Rumpler F."/>
            <person name="Villalobos L.I.A.C."/>
            <person name="Clay J.M."/>
            <person name="Skokan R."/>
            <person name="Toyoda A."/>
            <person name="Suzuki Y."/>
            <person name="Kagoshima H."/>
            <person name="Schijlen E."/>
            <person name="Tajeshwar N."/>
            <person name="Catarino B."/>
            <person name="Hetherington A.J."/>
            <person name="Saltykova A."/>
            <person name="Bonnot C."/>
            <person name="Breuninger H."/>
            <person name="Symeonidi A."/>
            <person name="Radhakrishnan G.V."/>
            <person name="Van Nieuwerburgh F."/>
            <person name="Deforce D."/>
            <person name="Chang C."/>
            <person name="Karol K.G."/>
            <person name="Hedrich R."/>
            <person name="Ulvskov P."/>
            <person name="Glockner G."/>
            <person name="Delwiche C.F."/>
            <person name="Petrasek J."/>
            <person name="Van de Peer Y."/>
            <person name="Friml J."/>
            <person name="Beilby M."/>
            <person name="Dolan L."/>
            <person name="Kohara Y."/>
            <person name="Sugano S."/>
            <person name="Fujiyama A."/>
            <person name="Delaux P.-M."/>
            <person name="Quint M."/>
            <person name="TheiBen G."/>
            <person name="Hagemann M."/>
            <person name="Harholt J."/>
            <person name="Dunand C."/>
            <person name="Zachgo S."/>
            <person name="Langdale J."/>
            <person name="Maumus F."/>
            <person name="Straeten D.V.D."/>
            <person name="Gould S.B."/>
            <person name="Rensing S.A."/>
        </authorList>
    </citation>
    <scope>NUCLEOTIDE SEQUENCE [LARGE SCALE GENOMIC DNA]</scope>
    <source>
        <strain evidence="2 3">S276</strain>
    </source>
</reference>
<evidence type="ECO:0000313" key="2">
    <source>
        <dbReference type="EMBL" id="GBG65383.1"/>
    </source>
</evidence>
<protein>
    <submittedName>
        <fullName evidence="2">Uncharacterized protein</fullName>
    </submittedName>
</protein>
<comment type="caution">
    <text evidence="2">The sequence shown here is derived from an EMBL/GenBank/DDBJ whole genome shotgun (WGS) entry which is preliminary data.</text>
</comment>
<dbReference type="AlphaFoldDB" id="A0A388K614"/>
<name>A0A388K614_CHABU</name>
<dbReference type="Proteomes" id="UP000265515">
    <property type="component" value="Unassembled WGS sequence"/>
</dbReference>
<feature type="compositionally biased region" description="Basic residues" evidence="1">
    <location>
        <begin position="29"/>
        <end position="41"/>
    </location>
</feature>
<dbReference type="EMBL" id="BFEA01000061">
    <property type="protein sequence ID" value="GBG65383.1"/>
    <property type="molecule type" value="Genomic_DNA"/>
</dbReference>
<accession>A0A388K614</accession>